<proteinExistence type="predicted"/>
<dbReference type="Pfam" id="PF08812">
    <property type="entry name" value="YtxC"/>
    <property type="match status" value="1"/>
</dbReference>
<reference evidence="1 2" key="1">
    <citation type="submission" date="2016-10" db="EMBL/GenBank/DDBJ databases">
        <authorList>
            <person name="de Groot N.N."/>
        </authorList>
    </citation>
    <scope>NUCLEOTIDE SEQUENCE [LARGE SCALE GENOMIC DNA]</scope>
    <source>
        <strain evidence="1 2">DSM 18346</strain>
    </source>
</reference>
<evidence type="ECO:0000313" key="1">
    <source>
        <dbReference type="EMBL" id="SDK74774.1"/>
    </source>
</evidence>
<keyword evidence="2" id="KW-1185">Reference proteome</keyword>
<protein>
    <submittedName>
        <fullName evidence="1">Putative sporulation protein YtxC</fullName>
    </submittedName>
</protein>
<organism evidence="1 2">
    <name type="scientific">Natronincola ferrireducens</name>
    <dbReference type="NCBI Taxonomy" id="393762"/>
    <lineage>
        <taxon>Bacteria</taxon>
        <taxon>Bacillati</taxon>
        <taxon>Bacillota</taxon>
        <taxon>Clostridia</taxon>
        <taxon>Peptostreptococcales</taxon>
        <taxon>Natronincolaceae</taxon>
        <taxon>Natronincola</taxon>
    </lineage>
</organism>
<dbReference type="RefSeq" id="WP_090553492.1">
    <property type="nucleotide sequence ID" value="NZ_FNFP01000003.1"/>
</dbReference>
<dbReference type="OrthoDB" id="2986513at2"/>
<name>A0A1G9EF88_9FIRM</name>
<dbReference type="EMBL" id="FNFP01000003">
    <property type="protein sequence ID" value="SDK74774.1"/>
    <property type="molecule type" value="Genomic_DNA"/>
</dbReference>
<accession>A0A1G9EF88</accession>
<dbReference type="AlphaFoldDB" id="A0A1G9EF88"/>
<dbReference type="Proteomes" id="UP000198718">
    <property type="component" value="Unassembled WGS sequence"/>
</dbReference>
<dbReference type="STRING" id="393762.SAMN05660472_01945"/>
<evidence type="ECO:0000313" key="2">
    <source>
        <dbReference type="Proteomes" id="UP000198718"/>
    </source>
</evidence>
<gene>
    <name evidence="1" type="ORF">SAMN05660472_01945</name>
</gene>
<sequence>MNLLSIITDKNVEKLQQKLNKQINVFENEGILIEEKIIQDDSFYILNYSVEIESVKNYSISDFINIFKYCGANALFEYIKAYEEPHLINKIIDCEYYYFNIKERMEIQNIIRTNIEKENNKAVEVNSEESHRKFTIIQRFMDYFKLHDEINIKGFITFRLKDYILELQDIVERAVEDFLMDKEYNEFIKLLKYFVDIQEAKIDLIHILLEDEGKYKLYDQYGNLVNNEYLKVIASEMGDKDINYEDLLISSLITIAPNKVFIHNISKLENPDMIKTISQVFANKVKVCRDCDWCRVKANAEKE</sequence>
<dbReference type="InterPro" id="IPR014199">
    <property type="entry name" value="Spore_YtxC"/>
</dbReference>